<sequence>MSDKDFVTALRKGLDTLTCFSRVHSRLTLSEVARLTGCTPASARRSLRTLWHLGYLECDGKHYWMNHKCLLVANAYLASRPLPSLAQPLLDGLSERTRESASLAKLLDGEALIIARSTARRSLSVGLGIGSRLPAYCSALGRVLLASLPRSEVRARVRQMTLQALTPRTVTDASEVIARVDEARERGFATSDGELEIGVRSMAVPVFNRAGAVVAGLSIAVRADRMGLSEFIEGFLPMLGRARDRLGEQIYQD</sequence>
<dbReference type="InterPro" id="IPR005471">
    <property type="entry name" value="Tscrpt_reg_IclR_N"/>
</dbReference>
<comment type="caution">
    <text evidence="5">The sequence shown here is derived from an EMBL/GenBank/DDBJ whole genome shotgun (WGS) entry which is preliminary data.</text>
</comment>
<evidence type="ECO:0000256" key="1">
    <source>
        <dbReference type="ARBA" id="ARBA00023015"/>
    </source>
</evidence>
<evidence type="ECO:0000313" key="6">
    <source>
        <dbReference type="Proteomes" id="UP000238605"/>
    </source>
</evidence>
<dbReference type="RefSeq" id="WP_104301279.1">
    <property type="nucleotide sequence ID" value="NZ_PSNX01000003.1"/>
</dbReference>
<dbReference type="SMART" id="SM00346">
    <property type="entry name" value="HTH_ICLR"/>
    <property type="match status" value="1"/>
</dbReference>
<dbReference type="InterPro" id="IPR036390">
    <property type="entry name" value="WH_DNA-bd_sf"/>
</dbReference>
<gene>
    <name evidence="5" type="ORF">C1704_04150</name>
</gene>
<dbReference type="PANTHER" id="PTHR30136">
    <property type="entry name" value="HELIX-TURN-HELIX TRANSCRIPTIONAL REGULATOR, ICLR FAMILY"/>
    <property type="match status" value="1"/>
</dbReference>
<feature type="domain" description="IclR-ED" evidence="4">
    <location>
        <begin position="68"/>
        <end position="252"/>
    </location>
</feature>
<dbReference type="AlphaFoldDB" id="A0A2S5SX65"/>
<dbReference type="InterPro" id="IPR036388">
    <property type="entry name" value="WH-like_DNA-bd_sf"/>
</dbReference>
<dbReference type="OrthoDB" id="9807558at2"/>
<dbReference type="InterPro" id="IPR014757">
    <property type="entry name" value="Tscrpt_reg_IclR_C"/>
</dbReference>
<keyword evidence="1" id="KW-0805">Transcription regulation</keyword>
<accession>A0A2S5SX65</accession>
<proteinExistence type="predicted"/>
<dbReference type="SUPFAM" id="SSF46785">
    <property type="entry name" value="Winged helix' DNA-binding domain"/>
    <property type="match status" value="1"/>
</dbReference>
<dbReference type="EMBL" id="PSNX01000003">
    <property type="protein sequence ID" value="PPE67363.1"/>
    <property type="molecule type" value="Genomic_DNA"/>
</dbReference>
<dbReference type="PROSITE" id="PS51078">
    <property type="entry name" value="ICLR_ED"/>
    <property type="match status" value="1"/>
</dbReference>
<evidence type="ECO:0000259" key="4">
    <source>
        <dbReference type="PROSITE" id="PS51078"/>
    </source>
</evidence>
<protein>
    <submittedName>
        <fullName evidence="5">IclR family transcriptional regulator</fullName>
    </submittedName>
</protein>
<dbReference type="SUPFAM" id="SSF55781">
    <property type="entry name" value="GAF domain-like"/>
    <property type="match status" value="1"/>
</dbReference>
<dbReference type="Gene3D" id="1.10.10.10">
    <property type="entry name" value="Winged helix-like DNA-binding domain superfamily/Winged helix DNA-binding domain"/>
    <property type="match status" value="1"/>
</dbReference>
<dbReference type="Gene3D" id="3.30.450.40">
    <property type="match status" value="1"/>
</dbReference>
<dbReference type="GO" id="GO:0003677">
    <property type="term" value="F:DNA binding"/>
    <property type="evidence" value="ECO:0007669"/>
    <property type="project" value="UniProtKB-KW"/>
</dbReference>
<dbReference type="GO" id="GO:0003700">
    <property type="term" value="F:DNA-binding transcription factor activity"/>
    <property type="evidence" value="ECO:0007669"/>
    <property type="project" value="TreeGrafter"/>
</dbReference>
<dbReference type="GO" id="GO:0045892">
    <property type="term" value="P:negative regulation of DNA-templated transcription"/>
    <property type="evidence" value="ECO:0007669"/>
    <property type="project" value="TreeGrafter"/>
</dbReference>
<evidence type="ECO:0000256" key="3">
    <source>
        <dbReference type="ARBA" id="ARBA00023163"/>
    </source>
</evidence>
<dbReference type="Pfam" id="PF09339">
    <property type="entry name" value="HTH_IclR"/>
    <property type="match status" value="1"/>
</dbReference>
<keyword evidence="3" id="KW-0804">Transcription</keyword>
<name>A0A2S5SX65_9BURK</name>
<keyword evidence="6" id="KW-1185">Reference proteome</keyword>
<dbReference type="Pfam" id="PF01614">
    <property type="entry name" value="IclR_C"/>
    <property type="match status" value="1"/>
</dbReference>
<dbReference type="InterPro" id="IPR050707">
    <property type="entry name" value="HTH_MetabolicPath_Reg"/>
</dbReference>
<keyword evidence="2" id="KW-0238">DNA-binding</keyword>
<evidence type="ECO:0000313" key="5">
    <source>
        <dbReference type="EMBL" id="PPE67363.1"/>
    </source>
</evidence>
<evidence type="ECO:0000256" key="2">
    <source>
        <dbReference type="ARBA" id="ARBA00023125"/>
    </source>
</evidence>
<dbReference type="InterPro" id="IPR029016">
    <property type="entry name" value="GAF-like_dom_sf"/>
</dbReference>
<dbReference type="Proteomes" id="UP000238605">
    <property type="component" value="Unassembled WGS sequence"/>
</dbReference>
<organism evidence="5 6">
    <name type="scientific">Caldimonas caldifontis</name>
    <dbReference type="NCBI Taxonomy" id="1452508"/>
    <lineage>
        <taxon>Bacteria</taxon>
        <taxon>Pseudomonadati</taxon>
        <taxon>Pseudomonadota</taxon>
        <taxon>Betaproteobacteria</taxon>
        <taxon>Burkholderiales</taxon>
        <taxon>Sphaerotilaceae</taxon>
        <taxon>Caldimonas</taxon>
    </lineage>
</organism>
<dbReference type="PANTHER" id="PTHR30136:SF34">
    <property type="entry name" value="TRANSCRIPTIONAL REGULATOR"/>
    <property type="match status" value="1"/>
</dbReference>
<reference evidence="5 6" key="1">
    <citation type="submission" date="2018-02" db="EMBL/GenBank/DDBJ databases">
        <title>Reclassifiation of [Polyangium] brachysporum DSM 7029 as Guopingzhaonella breviflexa gen. nov., sp. nov., a member of the family Comamonadaceae.</title>
        <authorList>
            <person name="Tang B."/>
        </authorList>
    </citation>
    <scope>NUCLEOTIDE SEQUENCE [LARGE SCALE GENOMIC DNA]</scope>
    <source>
        <strain evidence="5 6">BCRC 80649</strain>
    </source>
</reference>